<accession>A0A0E0BM20</accession>
<proteinExistence type="predicted"/>
<dbReference type="Gramene" id="OGLUM11G21700.1">
    <property type="protein sequence ID" value="OGLUM11G21700.1"/>
    <property type="gene ID" value="OGLUM11G21700"/>
</dbReference>
<dbReference type="Proteomes" id="UP000026961">
    <property type="component" value="Chromosome 11"/>
</dbReference>
<dbReference type="EnsemblPlants" id="OGLUM11G21700.1">
    <property type="protein sequence ID" value="OGLUM11G21700.1"/>
    <property type="gene ID" value="OGLUM11G21700"/>
</dbReference>
<evidence type="ECO:0000313" key="3">
    <source>
        <dbReference type="Proteomes" id="UP000026961"/>
    </source>
</evidence>
<organism evidence="2">
    <name type="scientific">Oryza glumipatula</name>
    <dbReference type="NCBI Taxonomy" id="40148"/>
    <lineage>
        <taxon>Eukaryota</taxon>
        <taxon>Viridiplantae</taxon>
        <taxon>Streptophyta</taxon>
        <taxon>Embryophyta</taxon>
        <taxon>Tracheophyta</taxon>
        <taxon>Spermatophyta</taxon>
        <taxon>Magnoliopsida</taxon>
        <taxon>Liliopsida</taxon>
        <taxon>Poales</taxon>
        <taxon>Poaceae</taxon>
        <taxon>BOP clade</taxon>
        <taxon>Oryzoideae</taxon>
        <taxon>Oryzeae</taxon>
        <taxon>Oryzinae</taxon>
        <taxon>Oryza</taxon>
    </lineage>
</organism>
<keyword evidence="3" id="KW-1185">Reference proteome</keyword>
<feature type="region of interest" description="Disordered" evidence="1">
    <location>
        <begin position="78"/>
        <end position="99"/>
    </location>
</feature>
<protein>
    <submittedName>
        <fullName evidence="2">Uncharacterized protein</fullName>
    </submittedName>
</protein>
<reference evidence="2" key="1">
    <citation type="submission" date="2015-04" db="UniProtKB">
        <authorList>
            <consortium name="EnsemblPlants"/>
        </authorList>
    </citation>
    <scope>IDENTIFICATION</scope>
</reference>
<evidence type="ECO:0000256" key="1">
    <source>
        <dbReference type="SAM" id="MobiDB-lite"/>
    </source>
</evidence>
<evidence type="ECO:0000313" key="2">
    <source>
        <dbReference type="EnsemblPlants" id="OGLUM11G21700.1"/>
    </source>
</evidence>
<reference evidence="2" key="2">
    <citation type="submission" date="2018-05" db="EMBL/GenBank/DDBJ databases">
        <title>OgluRS3 (Oryza glumaepatula Reference Sequence Version 3).</title>
        <authorList>
            <person name="Zhang J."/>
            <person name="Kudrna D."/>
            <person name="Lee S."/>
            <person name="Talag J."/>
            <person name="Welchert J."/>
            <person name="Wing R.A."/>
        </authorList>
    </citation>
    <scope>NUCLEOTIDE SEQUENCE [LARGE SCALE GENOMIC DNA]</scope>
</reference>
<feature type="region of interest" description="Disordered" evidence="1">
    <location>
        <begin position="199"/>
        <end position="225"/>
    </location>
</feature>
<name>A0A0E0BM20_9ORYZ</name>
<feature type="compositionally biased region" description="Basic residues" evidence="1">
    <location>
        <begin position="1"/>
        <end position="13"/>
    </location>
</feature>
<feature type="region of interest" description="Disordered" evidence="1">
    <location>
        <begin position="1"/>
        <end position="54"/>
    </location>
</feature>
<dbReference type="AlphaFoldDB" id="A0A0E0BM20"/>
<sequence>MRAQRRSGRRRRASAAVGKAAAGERGRGQSSGGRARRSGRQWMGWGAPPCSAATTAVPQRVPHGAGDEGLEAVDRAVSLAGRDSTRRTRSSALPRTRSVAGKSTAAMSWTTRSCLDSQPINPVSCIAKLLFSPPWSELALAAVNRDRPGSGGVAFPLGRSMWTTSGMSGRRLGLSWMQSSAARTHRRISRCCDSARRLAGSERQRGSATPRNDAACSGGSTSSFSLRATRAPQHDDLTHACTQGHGYIHGMAKVPCSS</sequence>
<dbReference type="HOGENOM" id="CLU_1079180_0_0_1"/>